<dbReference type="CDD" id="cd18499">
    <property type="entry name" value="BACK_RHOBTB"/>
    <property type="match status" value="1"/>
</dbReference>
<dbReference type="InterPro" id="IPR000210">
    <property type="entry name" value="BTB/POZ_dom"/>
</dbReference>
<reference evidence="3" key="1">
    <citation type="submission" date="2025-08" db="UniProtKB">
        <authorList>
            <consortium name="RefSeq"/>
        </authorList>
    </citation>
    <scope>IDENTIFICATION</scope>
    <source>
        <tissue evidence="3">Tentacle</tissue>
    </source>
</reference>
<dbReference type="GeneID" id="116288412"/>
<proteinExistence type="predicted"/>
<name>A0A6P8HEK2_ACTTE</name>
<dbReference type="InParanoid" id="A0A6P8HEK2"/>
<feature type="domain" description="BTB" evidence="1">
    <location>
        <begin position="2"/>
        <end position="78"/>
    </location>
</feature>
<sequence>MARCDVMAAMLGGAFMEGRNSSETEIKEASLESFLAILEYLYTDHAPIEEGDAIDIMVLADRFCLPRLVTLCELYITKKVDKMIEKKVSDGAEYVVNLLLLSQAHNAHQLSNWCLHFIATNYLIFESNPSFTLVQGTNIEYVEKHRWPPLSYLNEVQEFEKKVGHTSKKGKCSIM</sequence>
<dbReference type="Gene3D" id="3.30.710.10">
    <property type="entry name" value="Potassium Channel Kv1.1, Chain A"/>
    <property type="match status" value="1"/>
</dbReference>
<dbReference type="InterPro" id="IPR011333">
    <property type="entry name" value="SKP1/BTB/POZ_sf"/>
</dbReference>
<organism evidence="2 3">
    <name type="scientific">Actinia tenebrosa</name>
    <name type="common">Australian red waratah sea anemone</name>
    <dbReference type="NCBI Taxonomy" id="6105"/>
    <lineage>
        <taxon>Eukaryota</taxon>
        <taxon>Metazoa</taxon>
        <taxon>Cnidaria</taxon>
        <taxon>Anthozoa</taxon>
        <taxon>Hexacorallia</taxon>
        <taxon>Actiniaria</taxon>
        <taxon>Actiniidae</taxon>
        <taxon>Actinia</taxon>
    </lineage>
</organism>
<keyword evidence="2" id="KW-1185">Reference proteome</keyword>
<dbReference type="OrthoDB" id="10251809at2759"/>
<evidence type="ECO:0000259" key="1">
    <source>
        <dbReference type="Pfam" id="PF00651"/>
    </source>
</evidence>
<dbReference type="RefSeq" id="XP_031551057.1">
    <property type="nucleotide sequence ID" value="XM_031695197.1"/>
</dbReference>
<evidence type="ECO:0000313" key="2">
    <source>
        <dbReference type="Proteomes" id="UP000515163"/>
    </source>
</evidence>
<gene>
    <name evidence="3" type="primary">LOC116288412</name>
</gene>
<evidence type="ECO:0000313" key="3">
    <source>
        <dbReference type="RefSeq" id="XP_031551057.1"/>
    </source>
</evidence>
<dbReference type="SUPFAM" id="SSF54695">
    <property type="entry name" value="POZ domain"/>
    <property type="match status" value="1"/>
</dbReference>
<dbReference type="AlphaFoldDB" id="A0A6P8HEK2"/>
<dbReference type="KEGG" id="aten:116288412"/>
<protein>
    <submittedName>
        <fullName evidence="3">Rho-related protein racA-like</fullName>
    </submittedName>
</protein>
<dbReference type="PANTHER" id="PTHR24413">
    <property type="entry name" value="SPECKLE-TYPE POZ PROTEIN"/>
    <property type="match status" value="1"/>
</dbReference>
<accession>A0A6P8HEK2</accession>
<dbReference type="Proteomes" id="UP000515163">
    <property type="component" value="Unplaced"/>
</dbReference>
<dbReference type="Pfam" id="PF00651">
    <property type="entry name" value="BTB"/>
    <property type="match status" value="1"/>
</dbReference>